<protein>
    <submittedName>
        <fullName evidence="7">Cyclin-B2-4</fullName>
    </submittedName>
</protein>
<sequence>MSSKINRVEYFIDPNDWFRFDSDASQSIFYQKHPFISDIEAFDNLSSLNTDFWAFIECGLNISKWKLPTQIANKQQKSTVEITKPPIPVAPIRNKIEDCIIINPEDCKATGYSDVPMFVQHTEAMMEEIDRMDEETEMKDAEDWSIMNIDSSNKKNKLTVVEYIDDIYAYYKKAEVHYKFKLMVETLYLTMNLIDRFLAVQSLIRKKLQLVGITTLLLACKYEEVFVPVVKELILISDKAYARKEVLEMFNMTVPTTYAFMQQFFKASQSDKKAEIVSFFLIELCLVEYEMLRFSSSMLAAATVFTAQCILGVSREWNTTCEKHSSYDKNQILYENIFKNCLI</sequence>
<feature type="domain" description="Cyclin-like" evidence="5">
    <location>
        <begin position="259"/>
        <end position="340"/>
    </location>
</feature>
<organism evidence="7 8">
    <name type="scientific">Capsicum baccatum</name>
    <name type="common">Peruvian pepper</name>
    <dbReference type="NCBI Taxonomy" id="33114"/>
    <lineage>
        <taxon>Eukaryota</taxon>
        <taxon>Viridiplantae</taxon>
        <taxon>Streptophyta</taxon>
        <taxon>Embryophyta</taxon>
        <taxon>Tracheophyta</taxon>
        <taxon>Spermatophyta</taxon>
        <taxon>Magnoliopsida</taxon>
        <taxon>eudicotyledons</taxon>
        <taxon>Gunneridae</taxon>
        <taxon>Pentapetalae</taxon>
        <taxon>asterids</taxon>
        <taxon>lamiids</taxon>
        <taxon>Solanales</taxon>
        <taxon>Solanaceae</taxon>
        <taxon>Solanoideae</taxon>
        <taxon>Capsiceae</taxon>
        <taxon>Capsicum</taxon>
    </lineage>
</organism>
<dbReference type="InterPro" id="IPR036915">
    <property type="entry name" value="Cyclin-like_sf"/>
</dbReference>
<evidence type="ECO:0000256" key="4">
    <source>
        <dbReference type="RuleBase" id="RU000383"/>
    </source>
</evidence>
<feature type="domain" description="Cyclin C-terminal" evidence="6">
    <location>
        <begin position="255"/>
        <end position="342"/>
    </location>
</feature>
<dbReference type="FunFam" id="1.10.472.10:FF:000001">
    <property type="entry name" value="G2/mitotic-specific cyclin"/>
    <property type="match status" value="1"/>
</dbReference>
<dbReference type="Pfam" id="PF02984">
    <property type="entry name" value="Cyclin_C"/>
    <property type="match status" value="1"/>
</dbReference>
<evidence type="ECO:0000313" key="7">
    <source>
        <dbReference type="EMBL" id="PHT36362.1"/>
    </source>
</evidence>
<dbReference type="SMART" id="SM00385">
    <property type="entry name" value="CYCLIN"/>
    <property type="match status" value="2"/>
</dbReference>
<dbReference type="SMART" id="SM01332">
    <property type="entry name" value="Cyclin_C"/>
    <property type="match status" value="1"/>
</dbReference>
<feature type="domain" description="Cyclin-like" evidence="5">
    <location>
        <begin position="175"/>
        <end position="255"/>
    </location>
</feature>
<dbReference type="OrthoDB" id="5590282at2759"/>
<dbReference type="Pfam" id="PF00134">
    <property type="entry name" value="Cyclin_N"/>
    <property type="match status" value="1"/>
</dbReference>
<dbReference type="InterPro" id="IPR013763">
    <property type="entry name" value="Cyclin-like_dom"/>
</dbReference>
<evidence type="ECO:0000256" key="2">
    <source>
        <dbReference type="ARBA" id="ARBA00023127"/>
    </source>
</evidence>
<dbReference type="GO" id="GO:0051301">
    <property type="term" value="P:cell division"/>
    <property type="evidence" value="ECO:0007669"/>
    <property type="project" value="UniProtKB-KW"/>
</dbReference>
<dbReference type="PANTHER" id="PTHR10177">
    <property type="entry name" value="CYCLINS"/>
    <property type="match status" value="1"/>
</dbReference>
<dbReference type="Gene3D" id="1.10.472.10">
    <property type="entry name" value="Cyclin-like"/>
    <property type="match status" value="2"/>
</dbReference>
<proteinExistence type="inferred from homology"/>
<keyword evidence="8" id="KW-1185">Reference proteome</keyword>
<dbReference type="InterPro" id="IPR004367">
    <property type="entry name" value="Cyclin_C-dom"/>
</dbReference>
<gene>
    <name evidence="7" type="ORF">CQW23_24062</name>
</gene>
<keyword evidence="1" id="KW-0132">Cell division</keyword>
<evidence type="ECO:0000313" key="8">
    <source>
        <dbReference type="Proteomes" id="UP000224567"/>
    </source>
</evidence>
<evidence type="ECO:0000256" key="1">
    <source>
        <dbReference type="ARBA" id="ARBA00022618"/>
    </source>
</evidence>
<dbReference type="STRING" id="33114.A0A2G2VTS5"/>
<dbReference type="EMBL" id="MLFT02000010">
    <property type="protein sequence ID" value="PHT36362.1"/>
    <property type="molecule type" value="Genomic_DNA"/>
</dbReference>
<dbReference type="AlphaFoldDB" id="A0A2G2VTS5"/>
<dbReference type="InterPro" id="IPR006671">
    <property type="entry name" value="Cyclin_N"/>
</dbReference>
<dbReference type="Proteomes" id="UP000224567">
    <property type="component" value="Unassembled WGS sequence"/>
</dbReference>
<keyword evidence="2 4" id="KW-0195">Cyclin</keyword>
<reference evidence="8" key="2">
    <citation type="journal article" date="2017" name="J. Anim. Genet.">
        <title>Multiple reference genome sequences of hot pepper reveal the massive evolution of plant disease resistance genes by retroduplication.</title>
        <authorList>
            <person name="Kim S."/>
            <person name="Park J."/>
            <person name="Yeom S.-I."/>
            <person name="Kim Y.-M."/>
            <person name="Seo E."/>
            <person name="Kim K.-T."/>
            <person name="Kim M.-S."/>
            <person name="Lee J.M."/>
            <person name="Cheong K."/>
            <person name="Shin H.-S."/>
            <person name="Kim S.-B."/>
            <person name="Han K."/>
            <person name="Lee J."/>
            <person name="Park M."/>
            <person name="Lee H.-A."/>
            <person name="Lee H.-Y."/>
            <person name="Lee Y."/>
            <person name="Oh S."/>
            <person name="Lee J.H."/>
            <person name="Choi E."/>
            <person name="Choi E."/>
            <person name="Lee S.E."/>
            <person name="Jeon J."/>
            <person name="Kim H."/>
            <person name="Choi G."/>
            <person name="Song H."/>
            <person name="Lee J."/>
            <person name="Lee S.-C."/>
            <person name="Kwon J.-K."/>
            <person name="Lee H.-Y."/>
            <person name="Koo N."/>
            <person name="Hong Y."/>
            <person name="Kim R.W."/>
            <person name="Kang W.-H."/>
            <person name="Huh J.H."/>
            <person name="Kang B.-C."/>
            <person name="Yang T.-J."/>
            <person name="Lee Y.-H."/>
            <person name="Bennetzen J.L."/>
            <person name="Choi D."/>
        </authorList>
    </citation>
    <scope>NUCLEOTIDE SEQUENCE [LARGE SCALE GENOMIC DNA]</scope>
    <source>
        <strain evidence="8">cv. PBC81</strain>
    </source>
</reference>
<evidence type="ECO:0000259" key="5">
    <source>
        <dbReference type="SMART" id="SM00385"/>
    </source>
</evidence>
<name>A0A2G2VTS5_CAPBA</name>
<evidence type="ECO:0000256" key="3">
    <source>
        <dbReference type="ARBA" id="ARBA00023306"/>
    </source>
</evidence>
<comment type="caution">
    <text evidence="7">The sequence shown here is derived from an EMBL/GenBank/DDBJ whole genome shotgun (WGS) entry which is preliminary data.</text>
</comment>
<evidence type="ECO:0000259" key="6">
    <source>
        <dbReference type="SMART" id="SM01332"/>
    </source>
</evidence>
<comment type="similarity">
    <text evidence="4">Belongs to the cyclin family.</text>
</comment>
<accession>A0A2G2VTS5</accession>
<reference evidence="7 8" key="1">
    <citation type="journal article" date="2017" name="Genome Biol.">
        <title>New reference genome sequences of hot pepper reveal the massive evolution of plant disease-resistance genes by retroduplication.</title>
        <authorList>
            <person name="Kim S."/>
            <person name="Park J."/>
            <person name="Yeom S.I."/>
            <person name="Kim Y.M."/>
            <person name="Seo E."/>
            <person name="Kim K.T."/>
            <person name="Kim M.S."/>
            <person name="Lee J.M."/>
            <person name="Cheong K."/>
            <person name="Shin H.S."/>
            <person name="Kim S.B."/>
            <person name="Han K."/>
            <person name="Lee J."/>
            <person name="Park M."/>
            <person name="Lee H.A."/>
            <person name="Lee H.Y."/>
            <person name="Lee Y."/>
            <person name="Oh S."/>
            <person name="Lee J.H."/>
            <person name="Choi E."/>
            <person name="Choi E."/>
            <person name="Lee S.E."/>
            <person name="Jeon J."/>
            <person name="Kim H."/>
            <person name="Choi G."/>
            <person name="Song H."/>
            <person name="Lee J."/>
            <person name="Lee S.C."/>
            <person name="Kwon J.K."/>
            <person name="Lee H.Y."/>
            <person name="Koo N."/>
            <person name="Hong Y."/>
            <person name="Kim R.W."/>
            <person name="Kang W.H."/>
            <person name="Huh J.H."/>
            <person name="Kang B.C."/>
            <person name="Yang T.J."/>
            <person name="Lee Y.H."/>
            <person name="Bennetzen J.L."/>
            <person name="Choi D."/>
        </authorList>
    </citation>
    <scope>NUCLEOTIDE SEQUENCE [LARGE SCALE GENOMIC DNA]</scope>
    <source>
        <strain evidence="8">cv. PBC81</strain>
    </source>
</reference>
<dbReference type="InterPro" id="IPR039361">
    <property type="entry name" value="Cyclin"/>
</dbReference>
<dbReference type="SUPFAM" id="SSF47954">
    <property type="entry name" value="Cyclin-like"/>
    <property type="match status" value="2"/>
</dbReference>
<keyword evidence="3" id="KW-0131">Cell cycle</keyword>